<dbReference type="Proteomes" id="UP001163846">
    <property type="component" value="Unassembled WGS sequence"/>
</dbReference>
<gene>
    <name evidence="1" type="ORF">F5878DRAFT_543513</name>
</gene>
<reference evidence="1" key="1">
    <citation type="submission" date="2022-08" db="EMBL/GenBank/DDBJ databases">
        <authorList>
            <consortium name="DOE Joint Genome Institute"/>
            <person name="Min B."/>
            <person name="Riley R."/>
            <person name="Sierra-Patev S."/>
            <person name="Naranjo-Ortiz M."/>
            <person name="Looney B."/>
            <person name="Konkel Z."/>
            <person name="Slot J.C."/>
            <person name="Sakamoto Y."/>
            <person name="Steenwyk J.L."/>
            <person name="Rokas A."/>
            <person name="Carro J."/>
            <person name="Camarero S."/>
            <person name="Ferreira P."/>
            <person name="Molpeceres G."/>
            <person name="Ruiz-Duenas F.J."/>
            <person name="Serrano A."/>
            <person name="Henrissat B."/>
            <person name="Drula E."/>
            <person name="Hughes K.W."/>
            <person name="Mata J.L."/>
            <person name="Ishikawa N.K."/>
            <person name="Vargas-Isla R."/>
            <person name="Ushijima S."/>
            <person name="Smith C.A."/>
            <person name="Ahrendt S."/>
            <person name="Andreopoulos W."/>
            <person name="He G."/>
            <person name="Labutti K."/>
            <person name="Lipzen A."/>
            <person name="Ng V."/>
            <person name="Sandor L."/>
            <person name="Barry K."/>
            <person name="Martinez A.T."/>
            <person name="Xiao Y."/>
            <person name="Gibbons J.G."/>
            <person name="Terashima K."/>
            <person name="Hibbett D.S."/>
            <person name="Grigoriev I.V."/>
        </authorList>
    </citation>
    <scope>NUCLEOTIDE SEQUENCE</scope>
    <source>
        <strain evidence="1">TFB9207</strain>
    </source>
</reference>
<dbReference type="AlphaFoldDB" id="A0AA38P2U1"/>
<sequence length="361" mass="41131">MSLIIIVIRQAGSLFNSVDEQLDCLKSKDMDIAQAAVLVNHNKMHEAAELHLAQGRILEAIYVFLEDIGINHQKSSQRATECIIGGLWQKLNFAVSSVHLAGDLEFSKLLELAEKVDKSLLELNLHDELVMFQSIINKDQAALKKLGKQFLLAENIPAALLCLDHYYTPALPFSNLTVYEMADELSLFLDYSQLLISIIGGGYNITDQISLCKLFGLKKLSDSHVVLAAGSYLHQRYSKAISGQNLQMYMTDFMYHFQSHISRRLQEQIEKQNDICKQCSTFTPCLTFAVFQHCHRQSSCHAAHISNTSFTALYYNTRVRIHLQQILIVHCLYKTYSFPKPFKHLKSQERSVFLIHFIESI</sequence>
<accession>A0AA38P2U1</accession>
<comment type="caution">
    <text evidence="1">The sequence shown here is derived from an EMBL/GenBank/DDBJ whole genome shotgun (WGS) entry which is preliminary data.</text>
</comment>
<name>A0AA38P2U1_9AGAR</name>
<evidence type="ECO:0000313" key="1">
    <source>
        <dbReference type="EMBL" id="KAJ3835265.1"/>
    </source>
</evidence>
<dbReference type="EMBL" id="MU806429">
    <property type="protein sequence ID" value="KAJ3835265.1"/>
    <property type="molecule type" value="Genomic_DNA"/>
</dbReference>
<proteinExistence type="predicted"/>
<organism evidence="1 2">
    <name type="scientific">Lentinula raphanica</name>
    <dbReference type="NCBI Taxonomy" id="153919"/>
    <lineage>
        <taxon>Eukaryota</taxon>
        <taxon>Fungi</taxon>
        <taxon>Dikarya</taxon>
        <taxon>Basidiomycota</taxon>
        <taxon>Agaricomycotina</taxon>
        <taxon>Agaricomycetes</taxon>
        <taxon>Agaricomycetidae</taxon>
        <taxon>Agaricales</taxon>
        <taxon>Marasmiineae</taxon>
        <taxon>Omphalotaceae</taxon>
        <taxon>Lentinula</taxon>
    </lineage>
</organism>
<evidence type="ECO:0000313" key="2">
    <source>
        <dbReference type="Proteomes" id="UP001163846"/>
    </source>
</evidence>
<protein>
    <submittedName>
        <fullName evidence="1">Uncharacterized protein</fullName>
    </submittedName>
</protein>
<keyword evidence="2" id="KW-1185">Reference proteome</keyword>